<dbReference type="PANTHER" id="PTHR21275:SF1">
    <property type="entry name" value="RWD DOMAIN-CONTAINING PROTEIN 4"/>
    <property type="match status" value="1"/>
</dbReference>
<dbReference type="PANTHER" id="PTHR21275">
    <property type="entry name" value="RWD DOMAIN-CONTAINING PROTEIN 4"/>
    <property type="match status" value="1"/>
</dbReference>
<proteinExistence type="predicted"/>
<gene>
    <name evidence="3" type="primary">LOC100213240</name>
</gene>
<sequence>MGDMSEKQQEELEVLQSIYEGDTKFKQISSICFQYMYGDEEQKSILIEISWPELYPSVLPSVNLDLFHNGYLTPEFKSEIQSKILKEANDLLHDAMTYSLFNWMSEHADDFINRIAEIVANNKVFRETKLICDDNSIVSTKKEKKQQLSKAQKRRITEQTNYLGEKERGHDWIDVVKHLTQGV</sequence>
<dbReference type="GeneID" id="100213240"/>
<evidence type="ECO:0000313" key="2">
    <source>
        <dbReference type="Proteomes" id="UP001652625"/>
    </source>
</evidence>
<evidence type="ECO:0000259" key="1">
    <source>
        <dbReference type="PROSITE" id="PS50908"/>
    </source>
</evidence>
<keyword evidence="2" id="KW-1185">Reference proteome</keyword>
<dbReference type="SUPFAM" id="SSF54495">
    <property type="entry name" value="UBC-like"/>
    <property type="match status" value="1"/>
</dbReference>
<dbReference type="PROSITE" id="PS50908">
    <property type="entry name" value="RWD"/>
    <property type="match status" value="1"/>
</dbReference>
<protein>
    <submittedName>
        <fullName evidence="3">RWD domain-containing protein 4</fullName>
    </submittedName>
</protein>
<dbReference type="Pfam" id="PF05773">
    <property type="entry name" value="RWD"/>
    <property type="match status" value="1"/>
</dbReference>
<dbReference type="InterPro" id="IPR016135">
    <property type="entry name" value="UBQ-conjugating_enzyme/RWD"/>
</dbReference>
<dbReference type="SMART" id="SM00591">
    <property type="entry name" value="RWD"/>
    <property type="match status" value="1"/>
</dbReference>
<dbReference type="Proteomes" id="UP001652625">
    <property type="component" value="Chromosome 10"/>
</dbReference>
<evidence type="ECO:0000313" key="3">
    <source>
        <dbReference type="RefSeq" id="XP_065663213.1"/>
    </source>
</evidence>
<feature type="domain" description="RWD" evidence="1">
    <location>
        <begin position="10"/>
        <end position="111"/>
    </location>
</feature>
<dbReference type="InterPro" id="IPR006575">
    <property type="entry name" value="RWD_dom"/>
</dbReference>
<dbReference type="Gene3D" id="3.10.110.10">
    <property type="entry name" value="Ubiquitin Conjugating Enzyme"/>
    <property type="match status" value="1"/>
</dbReference>
<reference evidence="3" key="1">
    <citation type="submission" date="2025-08" db="UniProtKB">
        <authorList>
            <consortium name="RefSeq"/>
        </authorList>
    </citation>
    <scope>IDENTIFICATION</scope>
</reference>
<dbReference type="InterPro" id="IPR042770">
    <property type="entry name" value="RWDD4"/>
</dbReference>
<accession>A0ABM4CN15</accession>
<organism evidence="2 3">
    <name type="scientific">Hydra vulgaris</name>
    <name type="common">Hydra</name>
    <name type="synonym">Hydra attenuata</name>
    <dbReference type="NCBI Taxonomy" id="6087"/>
    <lineage>
        <taxon>Eukaryota</taxon>
        <taxon>Metazoa</taxon>
        <taxon>Cnidaria</taxon>
        <taxon>Hydrozoa</taxon>
        <taxon>Hydroidolina</taxon>
        <taxon>Anthoathecata</taxon>
        <taxon>Aplanulata</taxon>
        <taxon>Hydridae</taxon>
        <taxon>Hydra</taxon>
    </lineage>
</organism>
<name>A0ABM4CN15_HYDVU</name>
<dbReference type="RefSeq" id="XP_065663213.1">
    <property type="nucleotide sequence ID" value="XM_065807141.1"/>
</dbReference>
<dbReference type="CDD" id="cd23817">
    <property type="entry name" value="RWD-RWDD4"/>
    <property type="match status" value="1"/>
</dbReference>